<dbReference type="InterPro" id="IPR009609">
    <property type="entry name" value="Phosphonate_metab_PhnG"/>
</dbReference>
<accession>A0ABY1RYH6</accession>
<name>A0ABY1RYH6_9GAMM</name>
<evidence type="ECO:0000313" key="1">
    <source>
        <dbReference type="EMBL" id="SMR73376.1"/>
    </source>
</evidence>
<dbReference type="EMBL" id="FXWV01000004">
    <property type="protein sequence ID" value="SMR73376.1"/>
    <property type="molecule type" value="Genomic_DNA"/>
</dbReference>
<dbReference type="NCBIfam" id="TIGR03293">
    <property type="entry name" value="PhnG_redo"/>
    <property type="match status" value="1"/>
</dbReference>
<protein>
    <submittedName>
        <fullName evidence="1">Alpha-D-ribose 1-methylphosphonate 5-triphosphate synthase subunit PhnG</fullName>
    </submittedName>
</protein>
<dbReference type="Proteomes" id="UP001159257">
    <property type="component" value="Unassembled WGS sequence"/>
</dbReference>
<comment type="caution">
    <text evidence="1">The sequence shown here is derived from an EMBL/GenBank/DDBJ whole genome shotgun (WGS) entry which is preliminary data.</text>
</comment>
<organism evidence="1 2">
    <name type="scientific">Marinobacterium sediminicola</name>
    <dbReference type="NCBI Taxonomy" id="518898"/>
    <lineage>
        <taxon>Bacteria</taxon>
        <taxon>Pseudomonadati</taxon>
        <taxon>Pseudomonadota</taxon>
        <taxon>Gammaproteobacteria</taxon>
        <taxon>Oceanospirillales</taxon>
        <taxon>Oceanospirillaceae</taxon>
        <taxon>Marinobacterium</taxon>
    </lineage>
</organism>
<dbReference type="RefSeq" id="WP_239039717.1">
    <property type="nucleotide sequence ID" value="NZ_BAAAEY010000001.1"/>
</dbReference>
<reference evidence="1 2" key="1">
    <citation type="submission" date="2017-05" db="EMBL/GenBank/DDBJ databases">
        <authorList>
            <person name="Varghese N."/>
            <person name="Submissions S."/>
        </authorList>
    </citation>
    <scope>NUCLEOTIDE SEQUENCE [LARGE SCALE GENOMIC DNA]</scope>
    <source>
        <strain evidence="1 2">CGMCC 1.7287</strain>
    </source>
</reference>
<keyword evidence="2" id="KW-1185">Reference proteome</keyword>
<evidence type="ECO:0000313" key="2">
    <source>
        <dbReference type="Proteomes" id="UP001159257"/>
    </source>
</evidence>
<proteinExistence type="predicted"/>
<sequence>MNSIQQQRQHWMSVLARAPSDLLYRLSDEAIKEIGFEIIRAPEIGLTQVRARMGNQGDRFNLGDMTLTRCVVRSEMDTLGYSYIAGRNQQHALRAAQLDALLQTPCMGEALQERVIKPIEAALEQARSAKQQETDETRVDFFTLVRGED</sequence>
<gene>
    <name evidence="1" type="ORF">SAMN04487964_10438</name>
</gene>
<dbReference type="Pfam" id="PF06754">
    <property type="entry name" value="PhnG"/>
    <property type="match status" value="1"/>
</dbReference>